<dbReference type="Proteomes" id="UP000318823">
    <property type="component" value="Plasmid unnamed1"/>
</dbReference>
<dbReference type="CDD" id="cd13121">
    <property type="entry name" value="BF2867_like_C"/>
    <property type="match status" value="1"/>
</dbReference>
<dbReference type="InterPro" id="IPR025049">
    <property type="entry name" value="Mfa-like_1"/>
</dbReference>
<evidence type="ECO:0000256" key="1">
    <source>
        <dbReference type="SAM" id="SignalP"/>
    </source>
</evidence>
<dbReference type="EMBL" id="CP041396">
    <property type="protein sequence ID" value="QDM12860.1"/>
    <property type="molecule type" value="Genomic_DNA"/>
</dbReference>
<dbReference type="Gene3D" id="2.60.40.2620">
    <property type="entry name" value="Fimbrillin-like"/>
    <property type="match status" value="1"/>
</dbReference>
<gene>
    <name evidence="2" type="ORF">DYI28_29650</name>
</gene>
<evidence type="ECO:0000313" key="2">
    <source>
        <dbReference type="EMBL" id="QDM12860.1"/>
    </source>
</evidence>
<dbReference type="Gene3D" id="2.60.40.2630">
    <property type="match status" value="1"/>
</dbReference>
<dbReference type="RefSeq" id="WP_080706889.1">
    <property type="nucleotide sequence ID" value="NZ_CP041396.1"/>
</dbReference>
<protein>
    <submittedName>
        <fullName evidence="2">Fimbrillin family protein</fullName>
    </submittedName>
</protein>
<reference evidence="3" key="1">
    <citation type="journal article" date="2018" name="J. Anim. Genet.">
        <title>Acquired interbacterial defense systems protect against interspecies antagonism in the human gut microbiome.</title>
        <authorList>
            <person name="Ross B.D."/>
            <person name="Verster A.J."/>
            <person name="Radey M.C."/>
            <person name="Schmidtke D.T."/>
            <person name="Pope C.E."/>
            <person name="Hoffman L.R."/>
            <person name="Hajjar A."/>
            <person name="Peterson S.B."/>
            <person name="Borenstein E."/>
            <person name="Mougous J."/>
        </authorList>
    </citation>
    <scope>NUCLEOTIDE SEQUENCE [LARGE SCALE GENOMIC DNA]</scope>
    <source>
        <strain evidence="3">3725 D1 iv</strain>
        <plasmid evidence="3">unnamed1</plasmid>
    </source>
</reference>
<dbReference type="AlphaFoldDB" id="A0AAP9DQ01"/>
<keyword evidence="1" id="KW-0732">Signal</keyword>
<evidence type="ECO:0000313" key="3">
    <source>
        <dbReference type="Proteomes" id="UP000318823"/>
    </source>
</evidence>
<proteinExistence type="predicted"/>
<dbReference type="Pfam" id="PF13149">
    <property type="entry name" value="Mfa_like_1"/>
    <property type="match status" value="1"/>
</dbReference>
<organism evidence="2 3">
    <name type="scientific">Bacteroides ovatus</name>
    <dbReference type="NCBI Taxonomy" id="28116"/>
    <lineage>
        <taxon>Bacteria</taxon>
        <taxon>Pseudomonadati</taxon>
        <taxon>Bacteroidota</taxon>
        <taxon>Bacteroidia</taxon>
        <taxon>Bacteroidales</taxon>
        <taxon>Bacteroidaceae</taxon>
        <taxon>Bacteroides</taxon>
    </lineage>
</organism>
<name>A0AAP9DQ01_BACOV</name>
<feature type="chain" id="PRO_5043011274" evidence="1">
    <location>
        <begin position="26"/>
        <end position="297"/>
    </location>
</feature>
<dbReference type="CDD" id="cd13120">
    <property type="entry name" value="BF2867_like_N"/>
    <property type="match status" value="1"/>
</dbReference>
<accession>A0AAP9DQ01</accession>
<feature type="signal peptide" evidence="1">
    <location>
        <begin position="1"/>
        <end position="25"/>
    </location>
</feature>
<geneLocation type="plasmid" evidence="2 3">
    <name>unnamed1</name>
</geneLocation>
<sequence length="297" mass="32150">MKKNRILLLPILGMLSVVCCFVSCGDDETTSTKSSVLSINRAEVLTRSSKDTFAQGDEIGIFVLGENGDKYNDCPCCWNNKVTLLDNVWNVEKNIYLNSKSGTLRAYFPYDAEVETPGQITVESATQTDYLYSRPITVNAENPVVTLQMQHALALVKLVISKEGYLGEGKISGVSLQGINTEGMLNISTGEIAISKTGNESYKGEFLLGAFPLTIGIIALPQGVTSTTVLLLIDGERYGYKLPEGIWEQGKETTYTLGINTVGKKLFELGNSSIDEWGTGGSYEGDLAPGIDIGTEI</sequence>
<keyword evidence="2" id="KW-0614">Plasmid</keyword>
<dbReference type="InterPro" id="IPR042278">
    <property type="entry name" value="Mfa-like_1_N"/>
</dbReference>